<dbReference type="PROSITE" id="PS01155">
    <property type="entry name" value="ENDONUCLEASE_III_2"/>
    <property type="match status" value="1"/>
</dbReference>
<name>A0A411YDK4_9ACTN</name>
<protein>
    <recommendedName>
        <fullName evidence="5">Adenine DNA glycosylase</fullName>
        <ecNumber evidence="4">3.2.2.31</ecNumber>
    </recommendedName>
</protein>
<dbReference type="InterPro" id="IPR044298">
    <property type="entry name" value="MIG/MutY"/>
</dbReference>
<comment type="similarity">
    <text evidence="3">Belongs to the Nth/MutY family.</text>
</comment>
<evidence type="ECO:0000259" key="15">
    <source>
        <dbReference type="SMART" id="SM00478"/>
    </source>
</evidence>
<feature type="domain" description="HhH-GPD" evidence="15">
    <location>
        <begin position="68"/>
        <end position="214"/>
    </location>
</feature>
<dbReference type="EC" id="3.2.2.31" evidence="4"/>
<evidence type="ECO:0000256" key="1">
    <source>
        <dbReference type="ARBA" id="ARBA00000843"/>
    </source>
</evidence>
<dbReference type="EMBL" id="CP036402">
    <property type="protein sequence ID" value="QBI19268.1"/>
    <property type="molecule type" value="Genomic_DNA"/>
</dbReference>
<comment type="cofactor">
    <cofactor evidence="2">
        <name>[4Fe-4S] cluster</name>
        <dbReference type="ChEBI" id="CHEBI:49883"/>
    </cofactor>
</comment>
<dbReference type="Gene3D" id="1.10.340.30">
    <property type="entry name" value="Hypothetical protein, domain 2"/>
    <property type="match status" value="1"/>
</dbReference>
<dbReference type="Proteomes" id="UP000291469">
    <property type="component" value="Chromosome"/>
</dbReference>
<dbReference type="Pfam" id="PF00730">
    <property type="entry name" value="HhH-GPD"/>
    <property type="match status" value="1"/>
</dbReference>
<evidence type="ECO:0000256" key="14">
    <source>
        <dbReference type="SAM" id="MobiDB-lite"/>
    </source>
</evidence>
<evidence type="ECO:0000313" key="16">
    <source>
        <dbReference type="EMBL" id="QBI19268.1"/>
    </source>
</evidence>
<dbReference type="InterPro" id="IPR003651">
    <property type="entry name" value="Endonuclease3_FeS-loop_motif"/>
</dbReference>
<keyword evidence="17" id="KW-1185">Reference proteome</keyword>
<evidence type="ECO:0000256" key="4">
    <source>
        <dbReference type="ARBA" id="ARBA00012045"/>
    </source>
</evidence>
<dbReference type="GO" id="GO:0006284">
    <property type="term" value="P:base-excision repair"/>
    <property type="evidence" value="ECO:0007669"/>
    <property type="project" value="InterPro"/>
</dbReference>
<dbReference type="SUPFAM" id="SSF48150">
    <property type="entry name" value="DNA-glycosylase"/>
    <property type="match status" value="1"/>
</dbReference>
<feature type="region of interest" description="Disordered" evidence="14">
    <location>
        <begin position="34"/>
        <end position="53"/>
    </location>
</feature>
<dbReference type="KEGG" id="erz:ER308_06735"/>
<evidence type="ECO:0000256" key="8">
    <source>
        <dbReference type="ARBA" id="ARBA00022763"/>
    </source>
</evidence>
<dbReference type="GO" id="GO:0034039">
    <property type="term" value="F:8-oxo-7,8-dihydroguanine DNA N-glycosylase activity"/>
    <property type="evidence" value="ECO:0007669"/>
    <property type="project" value="TreeGrafter"/>
</dbReference>
<keyword evidence="9" id="KW-0378">Hydrolase</keyword>
<dbReference type="InterPro" id="IPR003265">
    <property type="entry name" value="HhH-GPD_domain"/>
</dbReference>
<keyword evidence="6" id="KW-0004">4Fe-4S</keyword>
<dbReference type="GO" id="GO:0035485">
    <property type="term" value="F:adenine/guanine mispair binding"/>
    <property type="evidence" value="ECO:0007669"/>
    <property type="project" value="TreeGrafter"/>
</dbReference>
<gene>
    <name evidence="16" type="ORF">ER308_06735</name>
</gene>
<evidence type="ECO:0000256" key="3">
    <source>
        <dbReference type="ARBA" id="ARBA00008343"/>
    </source>
</evidence>
<organism evidence="16 17">
    <name type="scientific">Egibacter rhizosphaerae</name>
    <dbReference type="NCBI Taxonomy" id="1670831"/>
    <lineage>
        <taxon>Bacteria</taxon>
        <taxon>Bacillati</taxon>
        <taxon>Actinomycetota</taxon>
        <taxon>Nitriliruptoria</taxon>
        <taxon>Egibacterales</taxon>
        <taxon>Egibacteraceae</taxon>
        <taxon>Egibacter</taxon>
    </lineage>
</organism>
<accession>A0A411YDK4</accession>
<dbReference type="GO" id="GO:0006298">
    <property type="term" value="P:mismatch repair"/>
    <property type="evidence" value="ECO:0007669"/>
    <property type="project" value="TreeGrafter"/>
</dbReference>
<evidence type="ECO:0000256" key="2">
    <source>
        <dbReference type="ARBA" id="ARBA00001966"/>
    </source>
</evidence>
<dbReference type="InterPro" id="IPR000445">
    <property type="entry name" value="HhH_motif"/>
</dbReference>
<evidence type="ECO:0000256" key="10">
    <source>
        <dbReference type="ARBA" id="ARBA00023004"/>
    </source>
</evidence>
<proteinExistence type="inferred from homology"/>
<dbReference type="GO" id="GO:0032357">
    <property type="term" value="F:oxidized purine DNA binding"/>
    <property type="evidence" value="ECO:0007669"/>
    <property type="project" value="TreeGrafter"/>
</dbReference>
<evidence type="ECO:0000256" key="6">
    <source>
        <dbReference type="ARBA" id="ARBA00022485"/>
    </source>
</evidence>
<dbReference type="RefSeq" id="WP_131154265.1">
    <property type="nucleotide sequence ID" value="NZ_CP036402.1"/>
</dbReference>
<keyword evidence="13" id="KW-0326">Glycosidase</keyword>
<evidence type="ECO:0000256" key="9">
    <source>
        <dbReference type="ARBA" id="ARBA00022801"/>
    </source>
</evidence>
<dbReference type="Pfam" id="PF10576">
    <property type="entry name" value="EndIII_4Fe-2S"/>
    <property type="match status" value="1"/>
</dbReference>
<dbReference type="Pfam" id="PF00633">
    <property type="entry name" value="HHH"/>
    <property type="match status" value="1"/>
</dbReference>
<dbReference type="GO" id="GO:0000701">
    <property type="term" value="F:purine-specific mismatch base pair DNA N-glycosylase activity"/>
    <property type="evidence" value="ECO:0007669"/>
    <property type="project" value="UniProtKB-EC"/>
</dbReference>
<comment type="catalytic activity">
    <reaction evidence="1">
        <text>Hydrolyzes free adenine bases from 7,8-dihydro-8-oxoguanine:adenine mismatched double-stranded DNA, leaving an apurinic site.</text>
        <dbReference type="EC" id="3.2.2.31"/>
    </reaction>
</comment>
<dbReference type="InterPro" id="IPR011257">
    <property type="entry name" value="DNA_glycosylase"/>
</dbReference>
<keyword evidence="12" id="KW-0234">DNA repair</keyword>
<evidence type="ECO:0000256" key="12">
    <source>
        <dbReference type="ARBA" id="ARBA00023204"/>
    </source>
</evidence>
<evidence type="ECO:0000256" key="13">
    <source>
        <dbReference type="ARBA" id="ARBA00023295"/>
    </source>
</evidence>
<dbReference type="PANTHER" id="PTHR42944:SF1">
    <property type="entry name" value="ADENINE DNA GLYCOSYLASE"/>
    <property type="match status" value="1"/>
</dbReference>
<keyword evidence="8" id="KW-0227">DNA damage</keyword>
<evidence type="ECO:0000313" key="17">
    <source>
        <dbReference type="Proteomes" id="UP000291469"/>
    </source>
</evidence>
<dbReference type="SMART" id="SM00478">
    <property type="entry name" value="ENDO3c"/>
    <property type="match status" value="1"/>
</dbReference>
<dbReference type="InterPro" id="IPR023170">
    <property type="entry name" value="HhH_base_excis_C"/>
</dbReference>
<keyword evidence="11" id="KW-0411">Iron-sulfur</keyword>
<dbReference type="InterPro" id="IPR004036">
    <property type="entry name" value="Endonuclease-III-like_CS2"/>
</dbReference>
<evidence type="ECO:0000256" key="5">
    <source>
        <dbReference type="ARBA" id="ARBA00022023"/>
    </source>
</evidence>
<sequence length="324" mass="34951">MSDEHTDRAHEDTRLGRLQRALLAWYDLQGRDLPWREPPEDGSGQTADARSRPGARCRPWAVLVSELMLQQTQAARVAARFPEFLGRFPDPATMAAAPVSAVIDAWQGLGYNRRAVNLHRAAQEMVWRHGGHLPRELDELEALPGVGPYTARAVAAFAYGQLRAPVDTNVARVMARAVAGAGLGRAEAQRVADGLVPVDRPADWSHALMDLGARYCTARRPVCGSCPVATQCAWRAAGWPDPDPARASSVRAGPQDAFAGSDRYCRGRIVDALRRAPLDASEVAATAGLEDAPERLERIVVGLVRDGLAVRDEHGGLCLPGRGG</sequence>
<reference evidence="16 17" key="1">
    <citation type="submission" date="2019-01" db="EMBL/GenBank/DDBJ databases">
        <title>Egibacter rhizosphaerae EGI 80759T.</title>
        <authorList>
            <person name="Chen D.-D."/>
            <person name="Tian Y."/>
            <person name="Jiao J.-Y."/>
            <person name="Zhang X.-T."/>
            <person name="Zhang Y.-G."/>
            <person name="Zhang Y."/>
            <person name="Xiao M."/>
            <person name="Shu W.-S."/>
            <person name="Li W.-J."/>
        </authorList>
    </citation>
    <scope>NUCLEOTIDE SEQUENCE [LARGE SCALE GENOMIC DNA]</scope>
    <source>
        <strain evidence="16 17">EGI 80759</strain>
    </source>
</reference>
<dbReference type="Gene3D" id="1.10.1670.10">
    <property type="entry name" value="Helix-hairpin-Helix base-excision DNA repair enzymes (C-terminal)"/>
    <property type="match status" value="1"/>
</dbReference>
<evidence type="ECO:0000256" key="7">
    <source>
        <dbReference type="ARBA" id="ARBA00022723"/>
    </source>
</evidence>
<dbReference type="CDD" id="cd00056">
    <property type="entry name" value="ENDO3c"/>
    <property type="match status" value="1"/>
</dbReference>
<dbReference type="GO" id="GO:0051539">
    <property type="term" value="F:4 iron, 4 sulfur cluster binding"/>
    <property type="evidence" value="ECO:0007669"/>
    <property type="project" value="UniProtKB-KW"/>
</dbReference>
<dbReference type="GO" id="GO:0046872">
    <property type="term" value="F:metal ion binding"/>
    <property type="evidence" value="ECO:0007669"/>
    <property type="project" value="UniProtKB-KW"/>
</dbReference>
<evidence type="ECO:0000256" key="11">
    <source>
        <dbReference type="ARBA" id="ARBA00023014"/>
    </source>
</evidence>
<keyword evidence="10" id="KW-0408">Iron</keyword>
<dbReference type="AlphaFoldDB" id="A0A411YDK4"/>
<dbReference type="PANTHER" id="PTHR42944">
    <property type="entry name" value="ADENINE DNA GLYCOSYLASE"/>
    <property type="match status" value="1"/>
</dbReference>
<keyword evidence="7" id="KW-0479">Metal-binding</keyword>
<dbReference type="OrthoDB" id="9802365at2"/>